<dbReference type="RefSeq" id="WP_142601893.1">
    <property type="nucleotide sequence ID" value="NZ_FXSZ01000002.1"/>
</dbReference>
<reference evidence="1 2" key="1">
    <citation type="submission" date="2017-05" db="EMBL/GenBank/DDBJ databases">
        <authorList>
            <person name="Varghese N."/>
            <person name="Submissions S."/>
        </authorList>
    </citation>
    <scope>NUCLEOTIDE SEQUENCE [LARGE SCALE GENOMIC DNA]</scope>
    <source>
        <strain evidence="1 2">DSM 21342</strain>
    </source>
</reference>
<dbReference type="PROSITE" id="PS51257">
    <property type="entry name" value="PROKAR_LIPOPROTEIN"/>
    <property type="match status" value="1"/>
</dbReference>
<evidence type="ECO:0000313" key="2">
    <source>
        <dbReference type="Proteomes" id="UP000315971"/>
    </source>
</evidence>
<dbReference type="AlphaFoldDB" id="A0A521BLT7"/>
<protein>
    <recommendedName>
        <fullName evidence="3">Lipoprotein</fullName>
    </recommendedName>
</protein>
<sequence>MKNLLLLISISISILFTSCEKKSDDIENIEPENKSEFNGDYKTRISYYTASDYTLFIMYLNPFDVDSAKVNIKNSSGVIEVSKAVKKADFFNDSFWIENHASVFGSFKVELTVFKNKEETKIERTIEVIK</sequence>
<evidence type="ECO:0000313" key="1">
    <source>
        <dbReference type="EMBL" id="SMO48059.1"/>
    </source>
</evidence>
<gene>
    <name evidence="1" type="ORF">SAMN06265350_102317</name>
</gene>
<proteinExistence type="predicted"/>
<keyword evidence="2" id="KW-1185">Reference proteome</keyword>
<accession>A0A521BLT7</accession>
<evidence type="ECO:0008006" key="3">
    <source>
        <dbReference type="Google" id="ProtNLM"/>
    </source>
</evidence>
<dbReference type="Proteomes" id="UP000315971">
    <property type="component" value="Unassembled WGS sequence"/>
</dbReference>
<name>A0A521BLT7_9SPHI</name>
<dbReference type="EMBL" id="FXSZ01000002">
    <property type="protein sequence ID" value="SMO48059.1"/>
    <property type="molecule type" value="Genomic_DNA"/>
</dbReference>
<organism evidence="1 2">
    <name type="scientific">Solitalea koreensis</name>
    <dbReference type="NCBI Taxonomy" id="543615"/>
    <lineage>
        <taxon>Bacteria</taxon>
        <taxon>Pseudomonadati</taxon>
        <taxon>Bacteroidota</taxon>
        <taxon>Sphingobacteriia</taxon>
        <taxon>Sphingobacteriales</taxon>
        <taxon>Sphingobacteriaceae</taxon>
        <taxon>Solitalea</taxon>
    </lineage>
</organism>